<evidence type="ECO:0000313" key="3">
    <source>
        <dbReference type="Proteomes" id="UP000298030"/>
    </source>
</evidence>
<dbReference type="Proteomes" id="UP000298030">
    <property type="component" value="Unassembled WGS sequence"/>
</dbReference>
<name>A0A4Y7TFM1_COPMI</name>
<dbReference type="OrthoDB" id="3058970at2759"/>
<comment type="caution">
    <text evidence="2">The sequence shown here is derived from an EMBL/GenBank/DDBJ whole genome shotgun (WGS) entry which is preliminary data.</text>
</comment>
<gene>
    <name evidence="2" type="ORF">FA13DRAFT_247832</name>
</gene>
<evidence type="ECO:0000313" key="2">
    <source>
        <dbReference type="EMBL" id="TEB32342.1"/>
    </source>
</evidence>
<evidence type="ECO:0008006" key="4">
    <source>
        <dbReference type="Google" id="ProtNLM"/>
    </source>
</evidence>
<reference evidence="2 3" key="1">
    <citation type="journal article" date="2019" name="Nat. Ecol. Evol.">
        <title>Megaphylogeny resolves global patterns of mushroom evolution.</title>
        <authorList>
            <person name="Varga T."/>
            <person name="Krizsan K."/>
            <person name="Foldi C."/>
            <person name="Dima B."/>
            <person name="Sanchez-Garcia M."/>
            <person name="Sanchez-Ramirez S."/>
            <person name="Szollosi G.J."/>
            <person name="Szarkandi J.G."/>
            <person name="Papp V."/>
            <person name="Albert L."/>
            <person name="Andreopoulos W."/>
            <person name="Angelini C."/>
            <person name="Antonin V."/>
            <person name="Barry K.W."/>
            <person name="Bougher N.L."/>
            <person name="Buchanan P."/>
            <person name="Buyck B."/>
            <person name="Bense V."/>
            <person name="Catcheside P."/>
            <person name="Chovatia M."/>
            <person name="Cooper J."/>
            <person name="Damon W."/>
            <person name="Desjardin D."/>
            <person name="Finy P."/>
            <person name="Geml J."/>
            <person name="Haridas S."/>
            <person name="Hughes K."/>
            <person name="Justo A."/>
            <person name="Karasinski D."/>
            <person name="Kautmanova I."/>
            <person name="Kiss B."/>
            <person name="Kocsube S."/>
            <person name="Kotiranta H."/>
            <person name="LaButti K.M."/>
            <person name="Lechner B.E."/>
            <person name="Liimatainen K."/>
            <person name="Lipzen A."/>
            <person name="Lukacs Z."/>
            <person name="Mihaltcheva S."/>
            <person name="Morgado L.N."/>
            <person name="Niskanen T."/>
            <person name="Noordeloos M.E."/>
            <person name="Ohm R.A."/>
            <person name="Ortiz-Santana B."/>
            <person name="Ovrebo C."/>
            <person name="Racz N."/>
            <person name="Riley R."/>
            <person name="Savchenko A."/>
            <person name="Shiryaev A."/>
            <person name="Soop K."/>
            <person name="Spirin V."/>
            <person name="Szebenyi C."/>
            <person name="Tomsovsky M."/>
            <person name="Tulloss R.E."/>
            <person name="Uehling J."/>
            <person name="Grigoriev I.V."/>
            <person name="Vagvolgyi C."/>
            <person name="Papp T."/>
            <person name="Martin F.M."/>
            <person name="Miettinen O."/>
            <person name="Hibbett D.S."/>
            <person name="Nagy L.G."/>
        </authorList>
    </citation>
    <scope>NUCLEOTIDE SEQUENCE [LARGE SCALE GENOMIC DNA]</scope>
    <source>
        <strain evidence="2 3">FP101781</strain>
    </source>
</reference>
<organism evidence="2 3">
    <name type="scientific">Coprinellus micaceus</name>
    <name type="common">Glistening ink-cap mushroom</name>
    <name type="synonym">Coprinus micaceus</name>
    <dbReference type="NCBI Taxonomy" id="71717"/>
    <lineage>
        <taxon>Eukaryota</taxon>
        <taxon>Fungi</taxon>
        <taxon>Dikarya</taxon>
        <taxon>Basidiomycota</taxon>
        <taxon>Agaricomycotina</taxon>
        <taxon>Agaricomycetes</taxon>
        <taxon>Agaricomycetidae</taxon>
        <taxon>Agaricales</taxon>
        <taxon>Agaricineae</taxon>
        <taxon>Psathyrellaceae</taxon>
        <taxon>Coprinellus</taxon>
    </lineage>
</organism>
<accession>A0A4Y7TFM1</accession>
<keyword evidence="1" id="KW-0732">Signal</keyword>
<feature type="chain" id="PRO_5021220075" description="CBM1 domain-containing protein" evidence="1">
    <location>
        <begin position="23"/>
        <end position="166"/>
    </location>
</feature>
<feature type="signal peptide" evidence="1">
    <location>
        <begin position="1"/>
        <end position="22"/>
    </location>
</feature>
<sequence>MHFRRCLSIGYLLMGAYIPASARFNLPTCWAESPNQCILRNDEGTWCYYPSAGLKSKHPLNNCSTAIDGHGASESTMVMQTHLQQGLSVPYYSGDNELLGGAEWPLPAIVGVTKLCLSGLGSDGVYRTSCTNAVADNSLPGPSTVIHRPVIHRGSLIQCTLERFPQ</sequence>
<proteinExistence type="predicted"/>
<keyword evidence="3" id="KW-1185">Reference proteome</keyword>
<dbReference type="EMBL" id="QPFP01000015">
    <property type="protein sequence ID" value="TEB32342.1"/>
    <property type="molecule type" value="Genomic_DNA"/>
</dbReference>
<evidence type="ECO:0000256" key="1">
    <source>
        <dbReference type="SAM" id="SignalP"/>
    </source>
</evidence>
<dbReference type="AlphaFoldDB" id="A0A4Y7TFM1"/>
<protein>
    <recommendedName>
        <fullName evidence="4">CBM1 domain-containing protein</fullName>
    </recommendedName>
</protein>